<organism evidence="1 2">
    <name type="scientific">Brevibacterium permense</name>
    <dbReference type="NCBI Taxonomy" id="234834"/>
    <lineage>
        <taxon>Bacteria</taxon>
        <taxon>Bacillati</taxon>
        <taxon>Actinomycetota</taxon>
        <taxon>Actinomycetes</taxon>
        <taxon>Micrococcales</taxon>
        <taxon>Brevibacteriaceae</taxon>
        <taxon>Brevibacterium</taxon>
    </lineage>
</organism>
<comment type="caution">
    <text evidence="1">The sequence shown here is derived from an EMBL/GenBank/DDBJ whole genome shotgun (WGS) entry which is preliminary data.</text>
</comment>
<gene>
    <name evidence="1" type="ORF">GCM10009690_15640</name>
</gene>
<name>A0ABN2A9L7_9MICO</name>
<evidence type="ECO:0000313" key="2">
    <source>
        <dbReference type="Proteomes" id="UP001500177"/>
    </source>
</evidence>
<keyword evidence="2" id="KW-1185">Reference proteome</keyword>
<dbReference type="RefSeq" id="WP_173151288.1">
    <property type="nucleotide sequence ID" value="NZ_BAAALX010000009.1"/>
</dbReference>
<proteinExistence type="predicted"/>
<reference evidence="1 2" key="1">
    <citation type="journal article" date="2019" name="Int. J. Syst. Evol. Microbiol.">
        <title>The Global Catalogue of Microorganisms (GCM) 10K type strain sequencing project: providing services to taxonomists for standard genome sequencing and annotation.</title>
        <authorList>
            <consortium name="The Broad Institute Genomics Platform"/>
            <consortium name="The Broad Institute Genome Sequencing Center for Infectious Disease"/>
            <person name="Wu L."/>
            <person name="Ma J."/>
        </authorList>
    </citation>
    <scope>NUCLEOTIDE SEQUENCE [LARGE SCALE GENOMIC DNA]</scope>
    <source>
        <strain evidence="1 2">JCM 13318</strain>
    </source>
</reference>
<dbReference type="EMBL" id="BAAALX010000009">
    <property type="protein sequence ID" value="GAA1513588.1"/>
    <property type="molecule type" value="Genomic_DNA"/>
</dbReference>
<accession>A0ABN2A9L7</accession>
<evidence type="ECO:0000313" key="1">
    <source>
        <dbReference type="EMBL" id="GAA1513588.1"/>
    </source>
</evidence>
<sequence length="119" mass="12789">MTTPAPTPATIRRNASINQAITDAERLAAVLRQYRGAQRDGFPMSHLARVEAVLEQAINSVFDMTAGERRDLVEIGTAAAEDERLRIAAARPIRPVGFRPEPTLPASAVLHAVSAGDCD</sequence>
<dbReference type="Proteomes" id="UP001500177">
    <property type="component" value="Unassembled WGS sequence"/>
</dbReference>
<protein>
    <submittedName>
        <fullName evidence="1">Uncharacterized protein</fullName>
    </submittedName>
</protein>